<evidence type="ECO:0000313" key="2">
    <source>
        <dbReference type="Proteomes" id="UP000308632"/>
    </source>
</evidence>
<comment type="caution">
    <text evidence="1">The sequence shown here is derived from an EMBL/GenBank/DDBJ whole genome shotgun (WGS) entry which is preliminary data.</text>
</comment>
<reference evidence="1 2" key="1">
    <citation type="submission" date="2019-04" db="EMBL/GenBank/DDBJ databases">
        <title>Streptomyces lasaliensis sp.nov., an Actinomycete isolated from soil which produces the polyether antibiotic lasalocid.</title>
        <authorList>
            <person name="Erwin G."/>
            <person name="Haber C."/>
        </authorList>
    </citation>
    <scope>NUCLEOTIDE SEQUENCE [LARGE SCALE GENOMIC DNA]</scope>
    <source>
        <strain evidence="1 2">DSM 40089</strain>
    </source>
</reference>
<accession>A0A4U5X7T5</accession>
<dbReference type="Proteomes" id="UP000308632">
    <property type="component" value="Unassembled WGS sequence"/>
</dbReference>
<gene>
    <name evidence="1" type="ORF">E4U92_02685</name>
</gene>
<sequence>MSPLMRRGDAKGRKAERPTWVREFRDFLDSRDDELTFTATMRVEWCRPVDASSTTTAYDDAGRQVRLVAQSMAKQRSVLRAEATEQDINYELRRRTPWLTEGIEIQRAQVSLHVDDHTRSSAERMAQLRRETALEDMARQQTAARIRFMLDEVLRTPATARLYLALEQNAQHGALPPGTDINEIVRETQQWHPQAQWVVIAQLLHTFLTNLSAEDRGDLLRTVRGMFEEYGEKELAEQLPVTLHEAPQGRPA</sequence>
<organism evidence="1 2">
    <name type="scientific">Streptomyces galbus</name>
    <dbReference type="NCBI Taxonomy" id="33898"/>
    <lineage>
        <taxon>Bacteria</taxon>
        <taxon>Bacillati</taxon>
        <taxon>Actinomycetota</taxon>
        <taxon>Actinomycetes</taxon>
        <taxon>Kitasatosporales</taxon>
        <taxon>Streptomycetaceae</taxon>
        <taxon>Streptomyces</taxon>
    </lineage>
</organism>
<evidence type="ECO:0000313" key="1">
    <source>
        <dbReference type="EMBL" id="TKT11395.1"/>
    </source>
</evidence>
<dbReference type="RefSeq" id="WP_137298593.1">
    <property type="nucleotide sequence ID" value="NZ_BMVD01000006.1"/>
</dbReference>
<name>A0A4U5X7T5_STRGB</name>
<proteinExistence type="predicted"/>
<dbReference type="EMBL" id="SZPR01000003">
    <property type="protein sequence ID" value="TKT11395.1"/>
    <property type="molecule type" value="Genomic_DNA"/>
</dbReference>
<protein>
    <submittedName>
        <fullName evidence="1">Uncharacterized protein</fullName>
    </submittedName>
</protein>
<dbReference type="AlphaFoldDB" id="A0A4U5X7T5"/>